<dbReference type="FunFam" id="1.10.10.10:FF:000322">
    <property type="entry name" value="Probable disease resistance protein At1g63360"/>
    <property type="match status" value="1"/>
</dbReference>
<dbReference type="InterPro" id="IPR056789">
    <property type="entry name" value="LRR_R13L1-DRL21"/>
</dbReference>
<protein>
    <submittedName>
        <fullName evidence="12">Disease resistance protein RGA1</fullName>
    </submittedName>
    <submittedName>
        <fullName evidence="13">Disease resistance protein RGA2</fullName>
    </submittedName>
</protein>
<feature type="domain" description="NB-ARC" evidence="7">
    <location>
        <begin position="171"/>
        <end position="339"/>
    </location>
</feature>
<evidence type="ECO:0000259" key="8">
    <source>
        <dbReference type="Pfam" id="PF18052"/>
    </source>
</evidence>
<dbReference type="Pfam" id="PF00931">
    <property type="entry name" value="NB-ARC"/>
    <property type="match status" value="1"/>
</dbReference>
<evidence type="ECO:0000256" key="6">
    <source>
        <dbReference type="ARBA" id="ARBA00022840"/>
    </source>
</evidence>
<proteinExistence type="inferred from homology"/>
<comment type="similarity">
    <text evidence="1">Belongs to the disease resistance NB-LRR family.</text>
</comment>
<gene>
    <name evidence="12 13" type="primary">LOC113705380</name>
</gene>
<organism evidence="11 12">
    <name type="scientific">Coffea arabica</name>
    <name type="common">Arabian coffee</name>
    <dbReference type="NCBI Taxonomy" id="13443"/>
    <lineage>
        <taxon>Eukaryota</taxon>
        <taxon>Viridiplantae</taxon>
        <taxon>Streptophyta</taxon>
        <taxon>Embryophyta</taxon>
        <taxon>Tracheophyta</taxon>
        <taxon>Spermatophyta</taxon>
        <taxon>Magnoliopsida</taxon>
        <taxon>eudicotyledons</taxon>
        <taxon>Gunneridae</taxon>
        <taxon>Pentapetalae</taxon>
        <taxon>asterids</taxon>
        <taxon>lamiids</taxon>
        <taxon>Gentianales</taxon>
        <taxon>Rubiaceae</taxon>
        <taxon>Ixoroideae</taxon>
        <taxon>Gardenieae complex</taxon>
        <taxon>Bertiereae - Coffeeae clade</taxon>
        <taxon>Coffeeae</taxon>
        <taxon>Coffea</taxon>
    </lineage>
</organism>
<dbReference type="InterPro" id="IPR038005">
    <property type="entry name" value="RX-like_CC"/>
</dbReference>
<evidence type="ECO:0000313" key="11">
    <source>
        <dbReference type="Proteomes" id="UP001652660"/>
    </source>
</evidence>
<dbReference type="Pfam" id="PF18052">
    <property type="entry name" value="Rx_N"/>
    <property type="match status" value="1"/>
</dbReference>
<evidence type="ECO:0000259" key="9">
    <source>
        <dbReference type="Pfam" id="PF23559"/>
    </source>
</evidence>
<evidence type="ECO:0000256" key="3">
    <source>
        <dbReference type="ARBA" id="ARBA00022737"/>
    </source>
</evidence>
<dbReference type="RefSeq" id="XP_071918388.1">
    <property type="nucleotide sequence ID" value="XM_072062287.1"/>
</dbReference>
<reference evidence="12" key="2">
    <citation type="submission" date="2025-04" db="UniProtKB">
        <authorList>
            <consortium name="RefSeq"/>
        </authorList>
    </citation>
    <scope>IDENTIFICATION</scope>
    <source>
        <tissue evidence="12 13">Leaves</tissue>
    </source>
</reference>
<evidence type="ECO:0000256" key="5">
    <source>
        <dbReference type="ARBA" id="ARBA00022821"/>
    </source>
</evidence>
<dbReference type="SUPFAM" id="SSF52540">
    <property type="entry name" value="P-loop containing nucleoside triphosphate hydrolases"/>
    <property type="match status" value="1"/>
</dbReference>
<sequence length="1065" mass="119723">MEAFVGILVDTLNSMIQKESGLLCGVATDMEKLARLLSTIKAVLEDAEQKQFTDKAIQLWFQELNGVAYEIDDVLDDYAAEASRVKYKNSGCFSLMCYPIAGNLVFRHRIGTRMKEILEKFNAIADERIKLGLIDQKRGSNHFQVDSTGTRETGSLLKEPDLVLGRDEAKDEIVKILVNQVRDNQNVSVLPIVGVGGLGKTTLAQLVLNDERIAKHFEPKLWVWVSEDFNVKRIIKALINSIRETPVEELELDPLQRKLQELLRGKRYLVVLDDVWNENLEEWEKLKSVLECGSRGSSIIMTTRMEKVATIMGTLKTYYLSSLSENQCWSLFRQRAFGRQEAEEYPNLVVIGKEIVKKCGGVPLAAKALGGFLRFKRGENEWNSVKCSEIWNLPQDTTHILPALRLSYLNLPIEFRGCFAYCAAFPKGYEIEIEEVIHLWMANGLISSNETMEVEDVGVAVLTELYYRSLFQAVKEDEFGNALTFKMHDLVHDLARSVTEAKHGGTESNRTMILGMPNHQLTVAFPITITGIDQCSSFLSNCGSLRALMVKSMKEDEVPRNFLNAISKLKHLRHLDLSRSLTVELPNSICDLWNLQILNLNYSLILWSLPKGMRFLRNLRHLCLHGCWSLTYMPSGIGKLTCLRTLGMVVPSGKKGFRLSELRDLNMLRGGLTIMHLERIEDKKDAEEACLIKKQSLRGLNLHWDSERNIQRYNDEEVLEALKPCPNLQLLRVLGFNGSSFPSWISTVTEVAVKESAAEYIVGAWESTAAAAAMSPSSLKQLELKNMPNLKGMLGREVQGTPGVFSQLQSLSFGDCPTLTLPLPRMPSLKKLSISSCPNMAWASISNLASLNSLKIKNIKGLSCFPEEMLQNLSLLESLTIREIWDLLALPRSLASLKALKELTIKHSPELESLPEEGLRGLASLQELHLVDCYNLVSLSMGTKALKSLTHLSIQGSYATALPEEVKYFPALQKLELDDFPNLTSLPDWFGDHLTSLQHLELVKCPELETLPSSIQMMTTLQSLTITWCNLLGPRCERGGEEWHKIKHIPDVTITGPEFELCTIL</sequence>
<dbReference type="InterPro" id="IPR041118">
    <property type="entry name" value="Rx_N"/>
</dbReference>
<dbReference type="GeneID" id="113705380"/>
<dbReference type="Gene3D" id="3.80.10.10">
    <property type="entry name" value="Ribonuclease Inhibitor"/>
    <property type="match status" value="2"/>
</dbReference>
<dbReference type="Gene3D" id="3.40.50.300">
    <property type="entry name" value="P-loop containing nucleotide triphosphate hydrolases"/>
    <property type="match status" value="1"/>
</dbReference>
<dbReference type="Proteomes" id="UP001652660">
    <property type="component" value="Chromosome 8c"/>
</dbReference>
<evidence type="ECO:0000259" key="7">
    <source>
        <dbReference type="Pfam" id="PF00931"/>
    </source>
</evidence>
<evidence type="ECO:0000313" key="13">
    <source>
        <dbReference type="RefSeq" id="XP_071918388.1"/>
    </source>
</evidence>
<dbReference type="InterPro" id="IPR036388">
    <property type="entry name" value="WH-like_DNA-bd_sf"/>
</dbReference>
<dbReference type="InterPro" id="IPR027417">
    <property type="entry name" value="P-loop_NTPase"/>
</dbReference>
<dbReference type="PRINTS" id="PR00364">
    <property type="entry name" value="DISEASERSIST"/>
</dbReference>
<dbReference type="Pfam" id="PF23559">
    <property type="entry name" value="WHD_DRP"/>
    <property type="match status" value="1"/>
</dbReference>
<dbReference type="AlphaFoldDB" id="A0A6P6TYZ1"/>
<dbReference type="Gene3D" id="1.10.10.10">
    <property type="entry name" value="Winged helix-like DNA-binding domain superfamily/Winged helix DNA-binding domain"/>
    <property type="match status" value="1"/>
</dbReference>
<feature type="domain" description="Disease resistance protein winged helix" evidence="9">
    <location>
        <begin position="425"/>
        <end position="495"/>
    </location>
</feature>
<dbReference type="OrthoDB" id="2973320at2759"/>
<feature type="domain" description="Disease resistance N-terminal" evidence="8">
    <location>
        <begin position="4"/>
        <end position="87"/>
    </location>
</feature>
<dbReference type="Pfam" id="PF25019">
    <property type="entry name" value="LRR_R13L1-DRL21"/>
    <property type="match status" value="1"/>
</dbReference>
<evidence type="ECO:0000256" key="2">
    <source>
        <dbReference type="ARBA" id="ARBA00022614"/>
    </source>
</evidence>
<evidence type="ECO:0000259" key="10">
    <source>
        <dbReference type="Pfam" id="PF25019"/>
    </source>
</evidence>
<keyword evidence="4" id="KW-0547">Nucleotide-binding</keyword>
<dbReference type="GO" id="GO:0043531">
    <property type="term" value="F:ADP binding"/>
    <property type="evidence" value="ECO:0007669"/>
    <property type="project" value="InterPro"/>
</dbReference>
<name>A0A6P6TYZ1_COFAR</name>
<dbReference type="FunFam" id="3.40.50.300:FF:001091">
    <property type="entry name" value="Probable disease resistance protein At1g61300"/>
    <property type="match status" value="1"/>
</dbReference>
<evidence type="ECO:0000256" key="4">
    <source>
        <dbReference type="ARBA" id="ARBA00022741"/>
    </source>
</evidence>
<dbReference type="PANTHER" id="PTHR36766:SF42">
    <property type="entry name" value="NB-ARC DOMAIN DISEASE RESISTANCE PROTEIN"/>
    <property type="match status" value="1"/>
</dbReference>
<dbReference type="InterPro" id="IPR042197">
    <property type="entry name" value="Apaf_helical"/>
</dbReference>
<keyword evidence="2" id="KW-0433">Leucine-rich repeat</keyword>
<dbReference type="Gene3D" id="1.20.5.4130">
    <property type="match status" value="1"/>
</dbReference>
<accession>A0A6P6TYZ1</accession>
<keyword evidence="5" id="KW-0611">Plant defense</keyword>
<dbReference type="Gene3D" id="1.10.8.430">
    <property type="entry name" value="Helical domain of apoptotic protease-activating factors"/>
    <property type="match status" value="1"/>
</dbReference>
<dbReference type="SUPFAM" id="SSF52058">
    <property type="entry name" value="L domain-like"/>
    <property type="match status" value="1"/>
</dbReference>
<reference evidence="11" key="1">
    <citation type="journal article" date="2025" name="Foods">
        <title>Unveiling the Microbial Signatures of Arabica Coffee Cherries: Insights into Ripeness Specific Diversity, Functional Traits, and Implications for Quality and Safety.</title>
        <authorList>
            <consortium name="RefSeq"/>
            <person name="Tenea G.N."/>
            <person name="Cifuentes V."/>
            <person name="Reyes P."/>
            <person name="Cevallos-Vallejos M."/>
        </authorList>
    </citation>
    <scope>NUCLEOTIDE SEQUENCE [LARGE SCALE GENOMIC DNA]</scope>
</reference>
<keyword evidence="11" id="KW-1185">Reference proteome</keyword>
<dbReference type="GO" id="GO:0051607">
    <property type="term" value="P:defense response to virus"/>
    <property type="evidence" value="ECO:0007669"/>
    <property type="project" value="UniProtKB-ARBA"/>
</dbReference>
<dbReference type="InterPro" id="IPR002182">
    <property type="entry name" value="NB-ARC"/>
</dbReference>
<dbReference type="CDD" id="cd14798">
    <property type="entry name" value="RX-CC_like"/>
    <property type="match status" value="1"/>
</dbReference>
<dbReference type="InterPro" id="IPR058922">
    <property type="entry name" value="WHD_DRP"/>
</dbReference>
<dbReference type="RefSeq" id="XP_027083026.1">
    <property type="nucleotide sequence ID" value="XM_027227225.1"/>
</dbReference>
<dbReference type="InterPro" id="IPR032675">
    <property type="entry name" value="LRR_dom_sf"/>
</dbReference>
<evidence type="ECO:0000256" key="1">
    <source>
        <dbReference type="ARBA" id="ARBA00008894"/>
    </source>
</evidence>
<dbReference type="GO" id="GO:0005524">
    <property type="term" value="F:ATP binding"/>
    <property type="evidence" value="ECO:0007669"/>
    <property type="project" value="UniProtKB-KW"/>
</dbReference>
<dbReference type="PANTHER" id="PTHR36766">
    <property type="entry name" value="PLANT BROAD-SPECTRUM MILDEW RESISTANCE PROTEIN RPW8"/>
    <property type="match status" value="1"/>
</dbReference>
<evidence type="ECO:0000313" key="12">
    <source>
        <dbReference type="RefSeq" id="XP_027083026.1"/>
    </source>
</evidence>
<keyword evidence="3" id="KW-0677">Repeat</keyword>
<feature type="domain" description="R13L1/DRL21-like LRR repeat region" evidence="10">
    <location>
        <begin position="659"/>
        <end position="747"/>
    </location>
</feature>
<dbReference type="SUPFAM" id="SSF52047">
    <property type="entry name" value="RNI-like"/>
    <property type="match status" value="1"/>
</dbReference>
<keyword evidence="6" id="KW-0067">ATP-binding</keyword>